<feature type="chain" id="PRO_5009516116" description="Kazal-like domain-containing protein" evidence="1">
    <location>
        <begin position="23"/>
        <end position="94"/>
    </location>
</feature>
<comment type="caution">
    <text evidence="2">The sequence shown here is derived from an EMBL/GenBank/DDBJ whole genome shotgun (WGS) entry which is preliminary data.</text>
</comment>
<dbReference type="EMBL" id="MEXR01000031">
    <property type="protein sequence ID" value="OGD09550.1"/>
    <property type="molecule type" value="Genomic_DNA"/>
</dbReference>
<gene>
    <name evidence="2" type="ORF">A2397_03980</name>
</gene>
<dbReference type="AlphaFoldDB" id="A0A1F4ZTI6"/>
<evidence type="ECO:0000313" key="3">
    <source>
        <dbReference type="Proteomes" id="UP000176424"/>
    </source>
</evidence>
<accession>A0A1F4ZTI6</accession>
<feature type="signal peptide" evidence="1">
    <location>
        <begin position="1"/>
        <end position="22"/>
    </location>
</feature>
<organism evidence="2 3">
    <name type="scientific">Candidatus Amesbacteria bacterium RIFOXYB1_FULL_44_23</name>
    <dbReference type="NCBI Taxonomy" id="1797263"/>
    <lineage>
        <taxon>Bacteria</taxon>
        <taxon>Candidatus Amesiibacteriota</taxon>
    </lineage>
</organism>
<proteinExistence type="predicted"/>
<sequence length="94" mass="10351">MAKKKVVQTSWFLALLSFTVMAASLVTVVSITQKPTSKMKAKASTPVCALGWQQCDGRTVQDCTRVNGVTFWTDAQTCKTSCYEIAKTHTARCR</sequence>
<keyword evidence="1" id="KW-0732">Signal</keyword>
<name>A0A1F4ZTI6_9BACT</name>
<reference evidence="2 3" key="1">
    <citation type="journal article" date="2016" name="Nat. Commun.">
        <title>Thousands of microbial genomes shed light on interconnected biogeochemical processes in an aquifer system.</title>
        <authorList>
            <person name="Anantharaman K."/>
            <person name="Brown C.T."/>
            <person name="Hug L.A."/>
            <person name="Sharon I."/>
            <person name="Castelle C.J."/>
            <person name="Probst A.J."/>
            <person name="Thomas B.C."/>
            <person name="Singh A."/>
            <person name="Wilkins M.J."/>
            <person name="Karaoz U."/>
            <person name="Brodie E.L."/>
            <person name="Williams K.H."/>
            <person name="Hubbard S.S."/>
            <person name="Banfield J.F."/>
        </authorList>
    </citation>
    <scope>NUCLEOTIDE SEQUENCE [LARGE SCALE GENOMIC DNA]</scope>
</reference>
<protein>
    <recommendedName>
        <fullName evidence="4">Kazal-like domain-containing protein</fullName>
    </recommendedName>
</protein>
<evidence type="ECO:0000313" key="2">
    <source>
        <dbReference type="EMBL" id="OGD09550.1"/>
    </source>
</evidence>
<evidence type="ECO:0008006" key="4">
    <source>
        <dbReference type="Google" id="ProtNLM"/>
    </source>
</evidence>
<evidence type="ECO:0000256" key="1">
    <source>
        <dbReference type="SAM" id="SignalP"/>
    </source>
</evidence>
<dbReference type="STRING" id="1797263.A2397_03980"/>
<dbReference type="Proteomes" id="UP000176424">
    <property type="component" value="Unassembled WGS sequence"/>
</dbReference>